<comment type="caution">
    <text evidence="1">The sequence shown here is derived from an EMBL/GenBank/DDBJ whole genome shotgun (WGS) entry which is preliminary data.</text>
</comment>
<organism evidence="1 2">
    <name type="scientific">Stylosanthes scabra</name>
    <dbReference type="NCBI Taxonomy" id="79078"/>
    <lineage>
        <taxon>Eukaryota</taxon>
        <taxon>Viridiplantae</taxon>
        <taxon>Streptophyta</taxon>
        <taxon>Embryophyta</taxon>
        <taxon>Tracheophyta</taxon>
        <taxon>Spermatophyta</taxon>
        <taxon>Magnoliopsida</taxon>
        <taxon>eudicotyledons</taxon>
        <taxon>Gunneridae</taxon>
        <taxon>Pentapetalae</taxon>
        <taxon>rosids</taxon>
        <taxon>fabids</taxon>
        <taxon>Fabales</taxon>
        <taxon>Fabaceae</taxon>
        <taxon>Papilionoideae</taxon>
        <taxon>50 kb inversion clade</taxon>
        <taxon>dalbergioids sensu lato</taxon>
        <taxon>Dalbergieae</taxon>
        <taxon>Pterocarpus clade</taxon>
        <taxon>Stylosanthes</taxon>
    </lineage>
</organism>
<evidence type="ECO:0000313" key="2">
    <source>
        <dbReference type="Proteomes" id="UP001341840"/>
    </source>
</evidence>
<dbReference type="Proteomes" id="UP001341840">
    <property type="component" value="Unassembled WGS sequence"/>
</dbReference>
<accession>A0ABU6R2Y4</accession>
<keyword evidence="2" id="KW-1185">Reference proteome</keyword>
<gene>
    <name evidence="1" type="ORF">PIB30_000135</name>
</gene>
<name>A0ABU6R2Y4_9FABA</name>
<dbReference type="EMBL" id="JASCZI010030209">
    <property type="protein sequence ID" value="MED6118153.1"/>
    <property type="molecule type" value="Genomic_DNA"/>
</dbReference>
<sequence>MTLTQLREIVTKIELNSKEKVTKIKRAFILYIQKALLCPNNSASLDPKTLPTILDVTNSRGMNRARHIYSYLLQSITNTRTKNLKIVDGCVFALLITYFQETYFEKGSQEKDAQPQWLDFRRGQILRKRIKVEFEDPAVMSVLSSNPAMEVEHPSLEIPLQSVFLGNRLSAKQTHNHQQFLDSLFSNP</sequence>
<evidence type="ECO:0000313" key="1">
    <source>
        <dbReference type="EMBL" id="MED6118153.1"/>
    </source>
</evidence>
<reference evidence="1 2" key="1">
    <citation type="journal article" date="2023" name="Plants (Basel)">
        <title>Bridging the Gap: Combining Genomics and Transcriptomics Approaches to Understand Stylosanthes scabra, an Orphan Legume from the Brazilian Caatinga.</title>
        <authorList>
            <person name="Ferreira-Neto J.R.C."/>
            <person name="da Silva M.D."/>
            <person name="Binneck E."/>
            <person name="de Melo N.F."/>
            <person name="da Silva R.H."/>
            <person name="de Melo A.L.T.M."/>
            <person name="Pandolfi V."/>
            <person name="Bustamante F.O."/>
            <person name="Brasileiro-Vidal A.C."/>
            <person name="Benko-Iseppon A.M."/>
        </authorList>
    </citation>
    <scope>NUCLEOTIDE SEQUENCE [LARGE SCALE GENOMIC DNA]</scope>
    <source>
        <tissue evidence="1">Leaves</tissue>
    </source>
</reference>
<proteinExistence type="predicted"/>
<protein>
    <submittedName>
        <fullName evidence="1">Uncharacterized protein</fullName>
    </submittedName>
</protein>